<protein>
    <recommendedName>
        <fullName evidence="12">PHD-type domain-containing protein</fullName>
    </recommendedName>
</protein>
<feature type="region of interest" description="Disordered" evidence="7">
    <location>
        <begin position="474"/>
        <end position="520"/>
    </location>
</feature>
<accession>A0A6A3NGK6</accession>
<dbReference type="SUPFAM" id="SSF47370">
    <property type="entry name" value="Bromodomain"/>
    <property type="match status" value="1"/>
</dbReference>
<name>A0A6A3NGK6_9STRA</name>
<evidence type="ECO:0000256" key="2">
    <source>
        <dbReference type="ARBA" id="ARBA00022771"/>
    </source>
</evidence>
<feature type="region of interest" description="Disordered" evidence="7">
    <location>
        <begin position="533"/>
        <end position="624"/>
    </location>
</feature>
<dbReference type="CDD" id="cd15532">
    <property type="entry name" value="PHD2_CHD_II"/>
    <property type="match status" value="1"/>
</dbReference>
<feature type="compositionally biased region" description="Basic residues" evidence="7">
    <location>
        <begin position="878"/>
        <end position="895"/>
    </location>
</feature>
<evidence type="ECO:0000256" key="7">
    <source>
        <dbReference type="SAM" id="MobiDB-lite"/>
    </source>
</evidence>
<dbReference type="PROSITE" id="PS50014">
    <property type="entry name" value="BROMODOMAIN_2"/>
    <property type="match status" value="1"/>
</dbReference>
<dbReference type="InterPro" id="IPR001487">
    <property type="entry name" value="Bromodomain"/>
</dbReference>
<feature type="compositionally biased region" description="Acidic residues" evidence="7">
    <location>
        <begin position="899"/>
        <end position="923"/>
    </location>
</feature>
<dbReference type="InterPro" id="IPR011011">
    <property type="entry name" value="Znf_FYVE_PHD"/>
</dbReference>
<dbReference type="SMART" id="SM00249">
    <property type="entry name" value="PHD"/>
    <property type="match status" value="1"/>
</dbReference>
<proteinExistence type="predicted"/>
<dbReference type="EMBL" id="QXFV01000282">
    <property type="protein sequence ID" value="KAE9042667.1"/>
    <property type="molecule type" value="Genomic_DNA"/>
</dbReference>
<feature type="compositionally biased region" description="Low complexity" evidence="7">
    <location>
        <begin position="91"/>
        <end position="105"/>
    </location>
</feature>
<dbReference type="InterPro" id="IPR036427">
    <property type="entry name" value="Bromodomain-like_sf"/>
</dbReference>
<feature type="region of interest" description="Disordered" evidence="7">
    <location>
        <begin position="70"/>
        <end position="188"/>
    </location>
</feature>
<dbReference type="GO" id="GO:0042073">
    <property type="term" value="P:intraciliary transport"/>
    <property type="evidence" value="ECO:0007669"/>
    <property type="project" value="InterPro"/>
</dbReference>
<feature type="compositionally biased region" description="Basic and acidic residues" evidence="7">
    <location>
        <begin position="543"/>
        <end position="558"/>
    </location>
</feature>
<dbReference type="Pfam" id="PF00439">
    <property type="entry name" value="Bromodomain"/>
    <property type="match status" value="1"/>
</dbReference>
<feature type="region of interest" description="Disordered" evidence="7">
    <location>
        <begin position="641"/>
        <end position="923"/>
    </location>
</feature>
<dbReference type="Proteomes" id="UP000429607">
    <property type="component" value="Unassembled WGS sequence"/>
</dbReference>
<evidence type="ECO:0008006" key="12">
    <source>
        <dbReference type="Google" id="ProtNLM"/>
    </source>
</evidence>
<feature type="domain" description="PHD-type" evidence="9">
    <location>
        <begin position="928"/>
        <end position="975"/>
    </location>
</feature>
<feature type="region of interest" description="Disordered" evidence="7">
    <location>
        <begin position="268"/>
        <end position="297"/>
    </location>
</feature>
<evidence type="ECO:0000256" key="5">
    <source>
        <dbReference type="PROSITE-ProRule" id="PRU00035"/>
    </source>
</evidence>
<dbReference type="Gene3D" id="3.30.40.10">
    <property type="entry name" value="Zinc/RING finger domain, C3HC4 (zinc finger)"/>
    <property type="match status" value="1"/>
</dbReference>
<evidence type="ECO:0000259" key="9">
    <source>
        <dbReference type="PROSITE" id="PS50016"/>
    </source>
</evidence>
<keyword evidence="2 6" id="KW-0863">Zinc-finger</keyword>
<dbReference type="InterPro" id="IPR013083">
    <property type="entry name" value="Znf_RING/FYVE/PHD"/>
</dbReference>
<feature type="domain" description="Bromo" evidence="8">
    <location>
        <begin position="1003"/>
        <end position="1084"/>
    </location>
</feature>
<evidence type="ECO:0000313" key="11">
    <source>
        <dbReference type="Proteomes" id="UP000429607"/>
    </source>
</evidence>
<sequence>MALSCPKPGSTVLTNPKKAWAGQAADASERGSERASAIMYNGAPRDRGDKHQRLTPPPNEVWMEAIMSKGKTQDGYKAQDGYKTPQDGYTAAPSGVSSAPSSSAAWQGRGRPTTDWESPPPASAPMQYQQYPNGYVGRPVERPTPYQGRTAEPPAPYQGRLADKAAGYSGRTVDGYQGRTMEGPTPYPQGRTMEYQARMNDGAAAYQGRTMKAAGYQGRMVERAPGYQGRPAGYQGRMSDGAPGYPGRTPETAAGYQGRMVQAPQGYQGRVADGSTGKMYQGRTTEVSSGKMAEDYKRERKLPPRVEEMLREQVSLDESVLHDAFAVAMEDLIPEKEANFVAKGLCHLCGVGENHYVPVVNFCPHADENHSLCREHLRSVYRVRMEALFVGRNGSAPNRRLLRCLICTHGCPCTACTAGKEKEVQKYKRYLLDTLRRSGKGSAPTVTSDRAAAATNTAAVTAAANAAAAAAATVTTSAPSPDGRLAYSSAQSMAARDGRRYAQYPPTSSAEGRPPIQRDGFSARNAEAGKVFEGRRQMQTQQSEHEQYPPDERNRREGYPSMQAQQKSPSQYPPVPKRAAKDTPGDMLSVMAESAQATDARVAAARAPSPRAHPSSVDSPSAATVMNCAESEKSLVRLLSSLNQNGTPTTSTAMDASSQASKDGSYPLTNGIAPRNTNSGTMQASGDAEVEASPRVFSVRGIAERRRQSDSPYQDQSSTSSMDSGDSTPRGRSSASGARPLEVFKPRKRKASESDGEPRRQHDSDGEDSAAPRDSDGVRSRDDSEASHRDGSTGNEDSEHKSRYESQSRSLLTTKRGDRERDSVPKADNGDNYTTQTPQPQRRGPGRPRKVHPDGTPATSRVERKSPLERKTTPPPKARGRGRGRGRRATKRLKRAKNDDEDTEDEAYDEEDDDEDDDGSDSELDTNLDFCEVCQRAGDLVCCDKCPRSYHLTCLHMTENDLPEGDWQCNECKKPSRFDAYSVAVAGEQSLLDRCLKVVECLKSHPFSKPFLTPVENVPLYTRVVKQPMDLSKIENKLKKGAYIVDSNTVAAGVKELDSTHFANDIRLMWSNCKLFNDDGSGITRAADILSAGFERLYKESIQPPLSS</sequence>
<dbReference type="Gene3D" id="1.20.920.10">
    <property type="entry name" value="Bromodomain-like"/>
    <property type="match status" value="1"/>
</dbReference>
<dbReference type="GO" id="GO:0030992">
    <property type="term" value="C:intraciliary transport particle B"/>
    <property type="evidence" value="ECO:0007669"/>
    <property type="project" value="InterPro"/>
</dbReference>
<dbReference type="PANTHER" id="PTHR33906:SF1">
    <property type="entry name" value="INTRAFLAGELLAR TRANSPORT PROTEIN 25 HOMOLOG"/>
    <property type="match status" value="1"/>
</dbReference>
<dbReference type="AlphaFoldDB" id="A0A6A3NGK6"/>
<keyword evidence="1" id="KW-0479">Metal-binding</keyword>
<dbReference type="CDD" id="cd04369">
    <property type="entry name" value="Bromodomain"/>
    <property type="match status" value="1"/>
</dbReference>
<feature type="compositionally biased region" description="Basic and acidic residues" evidence="7">
    <location>
        <begin position="815"/>
        <end position="829"/>
    </location>
</feature>
<evidence type="ECO:0000256" key="3">
    <source>
        <dbReference type="ARBA" id="ARBA00022833"/>
    </source>
</evidence>
<comment type="caution">
    <text evidence="10">The sequence shown here is derived from an EMBL/GenBank/DDBJ whole genome shotgun (WGS) entry which is preliminary data.</text>
</comment>
<evidence type="ECO:0000259" key="8">
    <source>
        <dbReference type="PROSITE" id="PS50014"/>
    </source>
</evidence>
<feature type="compositionally biased region" description="Low complexity" evidence="7">
    <location>
        <begin position="834"/>
        <end position="843"/>
    </location>
</feature>
<feature type="compositionally biased region" description="Basic and acidic residues" evidence="7">
    <location>
        <begin position="751"/>
        <end position="806"/>
    </location>
</feature>
<organism evidence="10 11">
    <name type="scientific">Phytophthora rubi</name>
    <dbReference type="NCBI Taxonomy" id="129364"/>
    <lineage>
        <taxon>Eukaryota</taxon>
        <taxon>Sar</taxon>
        <taxon>Stramenopiles</taxon>
        <taxon>Oomycota</taxon>
        <taxon>Peronosporomycetes</taxon>
        <taxon>Peronosporales</taxon>
        <taxon>Peronosporaceae</taxon>
        <taxon>Phytophthora</taxon>
    </lineage>
</organism>
<feature type="compositionally biased region" description="Basic and acidic residues" evidence="7">
    <location>
        <begin position="861"/>
        <end position="872"/>
    </location>
</feature>
<evidence type="ECO:0000256" key="6">
    <source>
        <dbReference type="PROSITE-ProRule" id="PRU00146"/>
    </source>
</evidence>
<feature type="compositionally biased region" description="Low complexity" evidence="7">
    <location>
        <begin position="594"/>
        <end position="616"/>
    </location>
</feature>
<dbReference type="GO" id="GO:0008270">
    <property type="term" value="F:zinc ion binding"/>
    <property type="evidence" value="ECO:0007669"/>
    <property type="project" value="UniProtKB-KW"/>
</dbReference>
<dbReference type="PROSITE" id="PS01359">
    <property type="entry name" value="ZF_PHD_1"/>
    <property type="match status" value="1"/>
</dbReference>
<dbReference type="PRINTS" id="PR00503">
    <property type="entry name" value="BROMODOMAIN"/>
</dbReference>
<keyword evidence="4 5" id="KW-0103">Bromodomain</keyword>
<gene>
    <name evidence="10" type="ORF">PR001_g6094</name>
</gene>
<reference evidence="10 11" key="1">
    <citation type="submission" date="2018-09" db="EMBL/GenBank/DDBJ databases">
        <title>Genomic investigation of the strawberry pathogen Phytophthora fragariae indicates pathogenicity is determined by transcriptional variation in three key races.</title>
        <authorList>
            <person name="Adams T.M."/>
            <person name="Armitage A.D."/>
            <person name="Sobczyk M.K."/>
            <person name="Bates H.J."/>
            <person name="Dunwell J.M."/>
            <person name="Nellist C.F."/>
            <person name="Harrison R.J."/>
        </authorList>
    </citation>
    <scope>NUCLEOTIDE SEQUENCE [LARGE SCALE GENOMIC DNA]</scope>
    <source>
        <strain evidence="10 11">SCRP249</strain>
    </source>
</reference>
<dbReference type="InterPro" id="IPR033558">
    <property type="entry name" value="IFT25"/>
</dbReference>
<evidence type="ECO:0000256" key="4">
    <source>
        <dbReference type="ARBA" id="ARBA00023117"/>
    </source>
</evidence>
<feature type="compositionally biased region" description="Low complexity" evidence="7">
    <location>
        <begin position="714"/>
        <end position="728"/>
    </location>
</feature>
<dbReference type="Pfam" id="PF00628">
    <property type="entry name" value="PHD"/>
    <property type="match status" value="1"/>
</dbReference>
<feature type="compositionally biased region" description="Polar residues" evidence="7">
    <location>
        <begin position="675"/>
        <end position="684"/>
    </location>
</feature>
<keyword evidence="3" id="KW-0862">Zinc</keyword>
<feature type="region of interest" description="Disordered" evidence="7">
    <location>
        <begin position="1"/>
        <end position="57"/>
    </location>
</feature>
<feature type="compositionally biased region" description="Polar residues" evidence="7">
    <location>
        <begin position="641"/>
        <end position="662"/>
    </location>
</feature>
<dbReference type="SMART" id="SM00297">
    <property type="entry name" value="BROMO"/>
    <property type="match status" value="1"/>
</dbReference>
<dbReference type="InterPro" id="IPR001965">
    <property type="entry name" value="Znf_PHD"/>
</dbReference>
<evidence type="ECO:0000256" key="1">
    <source>
        <dbReference type="ARBA" id="ARBA00022723"/>
    </source>
</evidence>
<dbReference type="SUPFAM" id="SSF57903">
    <property type="entry name" value="FYVE/PHD zinc finger"/>
    <property type="match status" value="1"/>
</dbReference>
<evidence type="ECO:0000313" key="10">
    <source>
        <dbReference type="EMBL" id="KAE9042667.1"/>
    </source>
</evidence>
<dbReference type="GO" id="GO:0005929">
    <property type="term" value="C:cilium"/>
    <property type="evidence" value="ECO:0007669"/>
    <property type="project" value="TreeGrafter"/>
</dbReference>
<dbReference type="PANTHER" id="PTHR33906">
    <property type="entry name" value="INTRAFLAGELLAR TRANSPORT PROTEIN 25 HOMOLOG"/>
    <property type="match status" value="1"/>
</dbReference>
<dbReference type="InterPro" id="IPR019787">
    <property type="entry name" value="Znf_PHD-finger"/>
</dbReference>
<dbReference type="InterPro" id="IPR019786">
    <property type="entry name" value="Zinc_finger_PHD-type_CS"/>
</dbReference>
<dbReference type="PROSITE" id="PS50016">
    <property type="entry name" value="ZF_PHD_2"/>
    <property type="match status" value="1"/>
</dbReference>